<dbReference type="Proteomes" id="UP000729402">
    <property type="component" value="Unassembled WGS sequence"/>
</dbReference>
<comment type="caution">
    <text evidence="2">The sequence shown here is derived from an EMBL/GenBank/DDBJ whole genome shotgun (WGS) entry which is preliminary data.</text>
</comment>
<sequence>MRRRGAAALARGRCGVCGRAAMMARGVCGWACDGSRGRGQGRVATRGAVQRLAGHGQGRATTHGAVAEGDGSRWQVGPATGR</sequence>
<evidence type="ECO:0000313" key="3">
    <source>
        <dbReference type="Proteomes" id="UP000729402"/>
    </source>
</evidence>
<organism evidence="2 3">
    <name type="scientific">Zizania palustris</name>
    <name type="common">Northern wild rice</name>
    <dbReference type="NCBI Taxonomy" id="103762"/>
    <lineage>
        <taxon>Eukaryota</taxon>
        <taxon>Viridiplantae</taxon>
        <taxon>Streptophyta</taxon>
        <taxon>Embryophyta</taxon>
        <taxon>Tracheophyta</taxon>
        <taxon>Spermatophyta</taxon>
        <taxon>Magnoliopsida</taxon>
        <taxon>Liliopsida</taxon>
        <taxon>Poales</taxon>
        <taxon>Poaceae</taxon>
        <taxon>BOP clade</taxon>
        <taxon>Oryzoideae</taxon>
        <taxon>Oryzeae</taxon>
        <taxon>Zizaniinae</taxon>
        <taxon>Zizania</taxon>
    </lineage>
</organism>
<gene>
    <name evidence="2" type="ORF">GUJ93_ZPchr0002g26484</name>
</gene>
<evidence type="ECO:0000313" key="2">
    <source>
        <dbReference type="EMBL" id="KAG8059707.1"/>
    </source>
</evidence>
<protein>
    <submittedName>
        <fullName evidence="2">Uncharacterized protein</fullName>
    </submittedName>
</protein>
<reference evidence="2" key="1">
    <citation type="journal article" date="2021" name="bioRxiv">
        <title>Whole Genome Assembly and Annotation of Northern Wild Rice, Zizania palustris L., Supports a Whole Genome Duplication in the Zizania Genus.</title>
        <authorList>
            <person name="Haas M."/>
            <person name="Kono T."/>
            <person name="Macchietto M."/>
            <person name="Millas R."/>
            <person name="McGilp L."/>
            <person name="Shao M."/>
            <person name="Duquette J."/>
            <person name="Hirsch C.N."/>
            <person name="Kimball J."/>
        </authorList>
    </citation>
    <scope>NUCLEOTIDE SEQUENCE</scope>
    <source>
        <tissue evidence="2">Fresh leaf tissue</tissue>
    </source>
</reference>
<reference evidence="2" key="2">
    <citation type="submission" date="2021-02" db="EMBL/GenBank/DDBJ databases">
        <authorList>
            <person name="Kimball J.A."/>
            <person name="Haas M.W."/>
            <person name="Macchietto M."/>
            <person name="Kono T."/>
            <person name="Duquette J."/>
            <person name="Shao M."/>
        </authorList>
    </citation>
    <scope>NUCLEOTIDE SEQUENCE</scope>
    <source>
        <tissue evidence="2">Fresh leaf tissue</tissue>
    </source>
</reference>
<keyword evidence="3" id="KW-1185">Reference proteome</keyword>
<accession>A0A8J5SB74</accession>
<dbReference type="EMBL" id="JAAALK010000287">
    <property type="protein sequence ID" value="KAG8059707.1"/>
    <property type="molecule type" value="Genomic_DNA"/>
</dbReference>
<proteinExistence type="predicted"/>
<name>A0A8J5SB74_ZIZPA</name>
<evidence type="ECO:0000256" key="1">
    <source>
        <dbReference type="SAM" id="MobiDB-lite"/>
    </source>
</evidence>
<feature type="region of interest" description="Disordered" evidence="1">
    <location>
        <begin position="52"/>
        <end position="82"/>
    </location>
</feature>
<dbReference type="AlphaFoldDB" id="A0A8J5SB74"/>